<organism evidence="6 7">
    <name type="scientific">Hevea brasiliensis</name>
    <name type="common">Para rubber tree</name>
    <name type="synonym">Siphonia brasiliensis</name>
    <dbReference type="NCBI Taxonomy" id="3981"/>
    <lineage>
        <taxon>Eukaryota</taxon>
        <taxon>Viridiplantae</taxon>
        <taxon>Streptophyta</taxon>
        <taxon>Embryophyta</taxon>
        <taxon>Tracheophyta</taxon>
        <taxon>Spermatophyta</taxon>
        <taxon>Magnoliopsida</taxon>
        <taxon>eudicotyledons</taxon>
        <taxon>Gunneridae</taxon>
        <taxon>Pentapetalae</taxon>
        <taxon>rosids</taxon>
        <taxon>fabids</taxon>
        <taxon>Malpighiales</taxon>
        <taxon>Euphorbiaceae</taxon>
        <taxon>Crotonoideae</taxon>
        <taxon>Micrandreae</taxon>
        <taxon>Hevea</taxon>
    </lineage>
</organism>
<dbReference type="CDD" id="cd06464">
    <property type="entry name" value="ACD_sHsps-like"/>
    <property type="match status" value="1"/>
</dbReference>
<proteinExistence type="inferred from homology"/>
<dbReference type="PANTHER" id="PTHR43670">
    <property type="entry name" value="HEAT SHOCK PROTEIN 26"/>
    <property type="match status" value="1"/>
</dbReference>
<comment type="similarity">
    <text evidence="4 5">Belongs to the small heat shock protein (HSP20) family.</text>
</comment>
<comment type="caution">
    <text evidence="6">The sequence shown here is derived from an EMBL/GenBank/DDBJ whole genome shotgun (WGS) entry which is preliminary data.</text>
</comment>
<dbReference type="EMBL" id="JAAGAX010000018">
    <property type="protein sequence ID" value="KAF2284093.1"/>
    <property type="molecule type" value="Genomic_DNA"/>
</dbReference>
<name>A0A6A6K799_HEVBR</name>
<dbReference type="SUPFAM" id="SSF49764">
    <property type="entry name" value="HSP20-like chaperones"/>
    <property type="match status" value="1"/>
</dbReference>
<evidence type="ECO:0000256" key="1">
    <source>
        <dbReference type="ARBA" id="ARBA00004162"/>
    </source>
</evidence>
<accession>A0A6A6K799</accession>
<protein>
    <submittedName>
        <fullName evidence="6">Uncharacterized protein</fullName>
    </submittedName>
</protein>
<sequence>MATRTRTGGSTAIQYEDFQPKSELKEEGGANILVVHLPGFQKEQINISYVHSSRLIRVIGERLIVGNKWSRFNQAFSVPQNCDVQKIQAKFQNGVLTITMPKLQPSIPDNLTSTSVAVEEGKEKTVAPQIPQQAKTYVATQKQSDGKQVEGAPSPGEALKDPKSQTQVEATSNVASITDDTMKTKDKKGAKVGEEKTIEKKEKGELYDKASESNQEETSKRIKESLLADQSEERTKKRKEVMVTRPDERTRSGKFGGGEEKPKEDFFTDKVKNVAAAAKKNVMELSEERQLLVNIGVAVLVIVALGAYISYSYRSSGKSMD</sequence>
<keyword evidence="3" id="KW-0611">Plant defense</keyword>
<keyword evidence="2" id="KW-1003">Cell membrane</keyword>
<keyword evidence="7" id="KW-1185">Reference proteome</keyword>
<evidence type="ECO:0000313" key="6">
    <source>
        <dbReference type="EMBL" id="KAF2284093.1"/>
    </source>
</evidence>
<dbReference type="Proteomes" id="UP000467840">
    <property type="component" value="Chromosome 12"/>
</dbReference>
<keyword evidence="2" id="KW-0472">Membrane</keyword>
<dbReference type="InterPro" id="IPR008978">
    <property type="entry name" value="HSP20-like_chaperone"/>
</dbReference>
<dbReference type="Gene3D" id="2.60.40.790">
    <property type="match status" value="1"/>
</dbReference>
<gene>
    <name evidence="6" type="ORF">GH714_018932</name>
</gene>
<dbReference type="Pfam" id="PF00011">
    <property type="entry name" value="HSP20"/>
    <property type="match status" value="1"/>
</dbReference>
<dbReference type="AlphaFoldDB" id="A0A6A6K799"/>
<evidence type="ECO:0000256" key="3">
    <source>
        <dbReference type="ARBA" id="ARBA00022821"/>
    </source>
</evidence>
<evidence type="ECO:0000313" key="7">
    <source>
        <dbReference type="Proteomes" id="UP000467840"/>
    </source>
</evidence>
<dbReference type="InterPro" id="IPR002068">
    <property type="entry name" value="A-crystallin/Hsp20_dom"/>
</dbReference>
<dbReference type="PANTHER" id="PTHR43670:SF125">
    <property type="entry name" value="SHSP DOMAIN-CONTAINING PROTEIN"/>
    <property type="match status" value="1"/>
</dbReference>
<evidence type="ECO:0000256" key="4">
    <source>
        <dbReference type="PROSITE-ProRule" id="PRU00285"/>
    </source>
</evidence>
<comment type="subcellular location">
    <subcellularLocation>
        <location evidence="1">Cell membrane</location>
        <topology evidence="1">Single-pass membrane protein</topology>
    </subcellularLocation>
</comment>
<evidence type="ECO:0000256" key="5">
    <source>
        <dbReference type="RuleBase" id="RU003616"/>
    </source>
</evidence>
<evidence type="ECO:0000256" key="2">
    <source>
        <dbReference type="ARBA" id="ARBA00022475"/>
    </source>
</evidence>
<dbReference type="OrthoDB" id="1431247at2759"/>
<dbReference type="GO" id="GO:0034605">
    <property type="term" value="P:cellular response to heat"/>
    <property type="evidence" value="ECO:0007669"/>
    <property type="project" value="TreeGrafter"/>
</dbReference>
<dbReference type="GO" id="GO:0006952">
    <property type="term" value="P:defense response"/>
    <property type="evidence" value="ECO:0007669"/>
    <property type="project" value="UniProtKB-KW"/>
</dbReference>
<dbReference type="PROSITE" id="PS01031">
    <property type="entry name" value="SHSP"/>
    <property type="match status" value="1"/>
</dbReference>
<reference evidence="6 7" key="1">
    <citation type="journal article" date="2020" name="Mol. Plant">
        <title>The Chromosome-Based Rubber Tree Genome Provides New Insights into Spurge Genome Evolution and Rubber Biosynthesis.</title>
        <authorList>
            <person name="Liu J."/>
            <person name="Shi C."/>
            <person name="Shi C.C."/>
            <person name="Li W."/>
            <person name="Zhang Q.J."/>
            <person name="Zhang Y."/>
            <person name="Li K."/>
            <person name="Lu H.F."/>
            <person name="Shi C."/>
            <person name="Zhu S.T."/>
            <person name="Xiao Z.Y."/>
            <person name="Nan H."/>
            <person name="Yue Y."/>
            <person name="Zhu X.G."/>
            <person name="Wu Y."/>
            <person name="Hong X.N."/>
            <person name="Fan G.Y."/>
            <person name="Tong Y."/>
            <person name="Zhang D."/>
            <person name="Mao C.L."/>
            <person name="Liu Y.L."/>
            <person name="Hao S.J."/>
            <person name="Liu W.Q."/>
            <person name="Lv M.Q."/>
            <person name="Zhang H.B."/>
            <person name="Liu Y."/>
            <person name="Hu-Tang G.R."/>
            <person name="Wang J.P."/>
            <person name="Wang J.H."/>
            <person name="Sun Y.H."/>
            <person name="Ni S.B."/>
            <person name="Chen W.B."/>
            <person name="Zhang X.C."/>
            <person name="Jiao Y.N."/>
            <person name="Eichler E.E."/>
            <person name="Li G.H."/>
            <person name="Liu X."/>
            <person name="Gao L.Z."/>
        </authorList>
    </citation>
    <scope>NUCLEOTIDE SEQUENCE [LARGE SCALE GENOMIC DNA]</scope>
    <source>
        <strain evidence="7">cv. GT1</strain>
        <tissue evidence="6">Leaf</tissue>
    </source>
</reference>
<dbReference type="GO" id="GO:0005886">
    <property type="term" value="C:plasma membrane"/>
    <property type="evidence" value="ECO:0007669"/>
    <property type="project" value="UniProtKB-SubCell"/>
</dbReference>